<dbReference type="InterPro" id="IPR042099">
    <property type="entry name" value="ANL_N_sf"/>
</dbReference>
<dbReference type="InterPro" id="IPR036736">
    <property type="entry name" value="ACP-like_sf"/>
</dbReference>
<dbReference type="InterPro" id="IPR000873">
    <property type="entry name" value="AMP-dep_synth/lig_dom"/>
</dbReference>
<comment type="similarity">
    <text evidence="4">Belongs to the NRP synthetase family.</text>
</comment>
<gene>
    <name evidence="7" type="ORF">K491DRAFT_599309</name>
</gene>
<keyword evidence="1" id="KW-0596">Phosphopantetheine</keyword>
<feature type="domain" description="Carrier" evidence="6">
    <location>
        <begin position="743"/>
        <end position="818"/>
    </location>
</feature>
<dbReference type="CDD" id="cd19545">
    <property type="entry name" value="FUM14_C_NRPS-like"/>
    <property type="match status" value="1"/>
</dbReference>
<dbReference type="GO" id="GO:0043041">
    <property type="term" value="P:amino acid activation for nonribosomal peptide biosynthetic process"/>
    <property type="evidence" value="ECO:0007669"/>
    <property type="project" value="TreeGrafter"/>
</dbReference>
<dbReference type="Pfam" id="PF00550">
    <property type="entry name" value="PP-binding"/>
    <property type="match status" value="3"/>
</dbReference>
<dbReference type="InterPro" id="IPR023213">
    <property type="entry name" value="CAT-like_dom_sf"/>
</dbReference>
<dbReference type="CDD" id="cd19542">
    <property type="entry name" value="CT_NRPS-like"/>
    <property type="match status" value="1"/>
</dbReference>
<dbReference type="Gene3D" id="3.40.50.12780">
    <property type="entry name" value="N-terminal domain of ligase-like"/>
    <property type="match status" value="1"/>
</dbReference>
<dbReference type="SUPFAM" id="SSF56801">
    <property type="entry name" value="Acetyl-CoA synthetase-like"/>
    <property type="match status" value="1"/>
</dbReference>
<dbReference type="InterPro" id="IPR020845">
    <property type="entry name" value="AMP-binding_CS"/>
</dbReference>
<dbReference type="OrthoDB" id="416786at2759"/>
<dbReference type="CDD" id="cd05918">
    <property type="entry name" value="A_NRPS_SidN3_like"/>
    <property type="match status" value="1"/>
</dbReference>
<evidence type="ECO:0000259" key="6">
    <source>
        <dbReference type="PROSITE" id="PS50075"/>
    </source>
</evidence>
<feature type="compositionally biased region" description="Basic and acidic residues" evidence="5">
    <location>
        <begin position="1299"/>
        <end position="1310"/>
    </location>
</feature>
<feature type="domain" description="Carrier" evidence="6">
    <location>
        <begin position="1312"/>
        <end position="1388"/>
    </location>
</feature>
<keyword evidence="8" id="KW-1185">Reference proteome</keyword>
<dbReference type="SMART" id="SM00823">
    <property type="entry name" value="PKS_PP"/>
    <property type="match status" value="3"/>
</dbReference>
<keyword evidence="2" id="KW-0597">Phosphoprotein</keyword>
<feature type="region of interest" description="Disordered" evidence="5">
    <location>
        <begin position="1290"/>
        <end position="1310"/>
    </location>
</feature>
<sequence length="1910" mass="211994">MKEKDGGISERAAREGRAIEVNDVSIRIGSEDREHILDALIASWMGLMYRYQQDTFHRFSWGTHTADDPCLQCVSVAPTDMSRITTLNELVAVGHQAVTTDYIARSHSKSVFIFNDGTPAEWTFQVSVELQTQQLRAFSQWRSPTMSEYQAHQQLRTFSHILENILQHQQSPIKPLLAITNEELDTIWKRNSPLPPTLDTCMHDIISDQAQKNPGKPAVEAWDGCLTYAQVDQFSTELAQNLLLVDDKASIVPLLFEKSRWTVVALLAVMKAGKCFALLDPAQPEGRLRTIVEQTNATLIVASKTQAPLAARAAPPATIIPLSESKIEKLYHPVAEEQPKTTLKPVSSTAPLYVQFTSGSTGKPKGCLISHSQYTSGAIPRAKAVGYKAHSRVLDFASYAFDVCIDSMLCTLSHGGTLCTPSDEKRMNDLSGVIRDMKVTLAGMTPSVARTLDGDILGQLESIGLGGEGVSASDAMSWGKRTRVVNCYGPSECTVGATYNDRVGERPYITMGYGRGCVTWIADSSDHNKLVPVGAVGELLIEGPIVGLGYLNNPEKTKEVFIEDPKFLIAGSPSVPGRRGRMYKTGDLVKYDPDGVGEVIFVGRQDQQVKLRGQRIELAEIEFNMQKHAPPDTSLAAEVIKPGGSGEPVLVAFLVENRQGGMKALDGNFASFSARFQKALGRMTHRLMKDLPSYMVPSAFIPLWKMPLMVSCKTDRKRLREIGTAITRQDLRRFAAATTEKTEPTTEMELKLRLLWAKVLGGEGDFSANDNFFSMGGDSLRAMRLVAAARNEGIVLSVPDILLNPTLAAMSKKATILAGPSSDDVAPFSLLPAEWRSDDDAMQEAAALCRVPVDSIEDMYPCTPLQEGLMALSAKFADAYVAQRVVELKAEVAKKLGEAFHKTVEDCDILRTRIINIPGCGLFQVVMKEDHSAYSGSDLKQYLQQDQRRPMELGVPLFRYAVIIPSGSAKGFVVITMHHAIYDGWMMPLVVERINRAYNNMPTTRSASFKHFIRHLTKVDRSVSETYWREHLHAANYLQFPPLPTKGYTVRADSLLERYVAVPTSAHSQTTLATIIRGAWGLVSSLYLGSPDIIFGETLTGRSLPVVGVEQIEGPMITTIPFRIRLNFEHNVAHYLQDVHAQTVRTMPHEHLGLQNIRRLSRDAREACELKTGLVLHPKEDEDWTDSPTGDDAPANGFVPTNDEEAAREALKFNTYALMLVCTLDANGFLIMASFDSNCISSAAMERVLRVLERIVLKFCGNSEHLLGDVAVLDSEERMDAEKLRPKDMRYDSPFQSESEDHRQIKPGRLDSARNQEEIRLCGLLSRILNIPDTEIDLNDSFFELGGDSITAMRLVNEVKQLGSTMRVAQIFKTRSLSELAATIVSAKEDKLRDILSRILTISKDDVNGSDSFFQLGGDSISAMRLVSEAKALGLQITVPQIFKSPSVADLARAATEETTQTPLTTSVDEPYAAFKHREYSITPELLQPRLQNPKWKVTNVYPTRPLQDLAVEGTVNLPRYSIRYDQIHFALPVDEPTLRSSCQAIIDRNEILRTVFVKHEGHSLGVVLESLDAPFERVAVPSDLDLREFVQNWSRKDIELPKPHGSPFVAFSLFTASNGESILAFRISHAQYDEMCLPLLYQQLAALYTSSAVPVTEPYSRHVTHAVNTNITQSVPYWRSLLSKSTMTVLEPNIQLTSRKPMDIYREFDISARPAGITIGSLPTAAWAIVLANRLSTRDVVFGEVVSGRNIGVAGADRIFGPTWQYVPFRVPFDASWTYLDFLHFVQQQHVTSAAYEGMGFEEIVQECTNWDPERITWFDTVVHQAPEFVESIDFGGLEAKVDTMYPHAEPLREWKCQAFIKDGGKKLGVEIVTFEDWGSVAEEVLSEVGEVLGRLVGDGVEEKIFQDG</sequence>
<evidence type="ECO:0000313" key="8">
    <source>
        <dbReference type="Proteomes" id="UP000799324"/>
    </source>
</evidence>
<dbReference type="PANTHER" id="PTHR45527">
    <property type="entry name" value="NONRIBOSOMAL PEPTIDE SYNTHETASE"/>
    <property type="match status" value="1"/>
</dbReference>
<dbReference type="Gene3D" id="3.30.559.30">
    <property type="entry name" value="Nonribosomal peptide synthetase, condensation domain"/>
    <property type="match status" value="2"/>
</dbReference>
<dbReference type="FunFam" id="3.40.50.12780:FF:000014">
    <property type="entry name" value="Nonribosomal peptide synthetase 1"/>
    <property type="match status" value="1"/>
</dbReference>
<feature type="domain" description="Carrier" evidence="6">
    <location>
        <begin position="1383"/>
        <end position="1459"/>
    </location>
</feature>
<keyword evidence="3" id="KW-0436">Ligase</keyword>
<dbReference type="FunFam" id="1.10.1200.10:FF:000005">
    <property type="entry name" value="Nonribosomal peptide synthetase 1"/>
    <property type="match status" value="1"/>
</dbReference>
<dbReference type="InterPro" id="IPR009081">
    <property type="entry name" value="PP-bd_ACP"/>
</dbReference>
<dbReference type="GO" id="GO:0031177">
    <property type="term" value="F:phosphopantetheine binding"/>
    <property type="evidence" value="ECO:0007669"/>
    <property type="project" value="InterPro"/>
</dbReference>
<organism evidence="7 8">
    <name type="scientific">Lophiostoma macrostomum CBS 122681</name>
    <dbReference type="NCBI Taxonomy" id="1314788"/>
    <lineage>
        <taxon>Eukaryota</taxon>
        <taxon>Fungi</taxon>
        <taxon>Dikarya</taxon>
        <taxon>Ascomycota</taxon>
        <taxon>Pezizomycotina</taxon>
        <taxon>Dothideomycetes</taxon>
        <taxon>Pleosporomycetidae</taxon>
        <taxon>Pleosporales</taxon>
        <taxon>Lophiostomataceae</taxon>
        <taxon>Lophiostoma</taxon>
    </lineage>
</organism>
<dbReference type="Gene3D" id="1.10.1200.10">
    <property type="entry name" value="ACP-like"/>
    <property type="match status" value="3"/>
</dbReference>
<dbReference type="SUPFAM" id="SSF47336">
    <property type="entry name" value="ACP-like"/>
    <property type="match status" value="3"/>
</dbReference>
<dbReference type="PROSITE" id="PS00455">
    <property type="entry name" value="AMP_BINDING"/>
    <property type="match status" value="1"/>
</dbReference>
<evidence type="ECO:0000256" key="2">
    <source>
        <dbReference type="ARBA" id="ARBA00022553"/>
    </source>
</evidence>
<dbReference type="PROSITE" id="PS00012">
    <property type="entry name" value="PHOSPHOPANTETHEINE"/>
    <property type="match status" value="3"/>
</dbReference>
<evidence type="ECO:0000313" key="7">
    <source>
        <dbReference type="EMBL" id="KAF2655202.1"/>
    </source>
</evidence>
<dbReference type="SMART" id="SM01294">
    <property type="entry name" value="PKS_PP_betabranch"/>
    <property type="match status" value="1"/>
</dbReference>
<dbReference type="Gene3D" id="3.30.300.30">
    <property type="match status" value="1"/>
</dbReference>
<dbReference type="FunFam" id="3.30.559.30:FF:000003">
    <property type="entry name" value="Nonribosomal peptide synthase SidD"/>
    <property type="match status" value="1"/>
</dbReference>
<dbReference type="InterPro" id="IPR045851">
    <property type="entry name" value="AMP-bd_C_sf"/>
</dbReference>
<name>A0A6A6T6A4_9PLEO</name>
<proteinExistence type="inferred from homology"/>
<dbReference type="InterPro" id="IPR006162">
    <property type="entry name" value="Ppantetheine_attach_site"/>
</dbReference>
<evidence type="ECO:0000256" key="5">
    <source>
        <dbReference type="SAM" id="MobiDB-lite"/>
    </source>
</evidence>
<evidence type="ECO:0000256" key="3">
    <source>
        <dbReference type="ARBA" id="ARBA00022598"/>
    </source>
</evidence>
<protein>
    <submittedName>
        <fullName evidence="7">Acetyl-CoA synthetase-like protein</fullName>
    </submittedName>
</protein>
<dbReference type="EMBL" id="MU004352">
    <property type="protein sequence ID" value="KAF2655202.1"/>
    <property type="molecule type" value="Genomic_DNA"/>
</dbReference>
<dbReference type="GO" id="GO:0044550">
    <property type="term" value="P:secondary metabolite biosynthetic process"/>
    <property type="evidence" value="ECO:0007669"/>
    <property type="project" value="TreeGrafter"/>
</dbReference>
<dbReference type="Pfam" id="PF00501">
    <property type="entry name" value="AMP-binding"/>
    <property type="match status" value="1"/>
</dbReference>
<dbReference type="Gene3D" id="3.30.559.10">
    <property type="entry name" value="Chloramphenicol acetyltransferase-like domain"/>
    <property type="match status" value="2"/>
</dbReference>
<dbReference type="Proteomes" id="UP000799324">
    <property type="component" value="Unassembled WGS sequence"/>
</dbReference>
<dbReference type="Pfam" id="PF00668">
    <property type="entry name" value="Condensation"/>
    <property type="match status" value="2"/>
</dbReference>
<evidence type="ECO:0000256" key="4">
    <source>
        <dbReference type="ARBA" id="ARBA00029454"/>
    </source>
</evidence>
<reference evidence="7" key="1">
    <citation type="journal article" date="2020" name="Stud. Mycol.">
        <title>101 Dothideomycetes genomes: a test case for predicting lifestyles and emergence of pathogens.</title>
        <authorList>
            <person name="Haridas S."/>
            <person name="Albert R."/>
            <person name="Binder M."/>
            <person name="Bloem J."/>
            <person name="Labutti K."/>
            <person name="Salamov A."/>
            <person name="Andreopoulos B."/>
            <person name="Baker S."/>
            <person name="Barry K."/>
            <person name="Bills G."/>
            <person name="Bluhm B."/>
            <person name="Cannon C."/>
            <person name="Castanera R."/>
            <person name="Culley D."/>
            <person name="Daum C."/>
            <person name="Ezra D."/>
            <person name="Gonzalez J."/>
            <person name="Henrissat B."/>
            <person name="Kuo A."/>
            <person name="Liang C."/>
            <person name="Lipzen A."/>
            <person name="Lutzoni F."/>
            <person name="Magnuson J."/>
            <person name="Mondo S."/>
            <person name="Nolan M."/>
            <person name="Ohm R."/>
            <person name="Pangilinan J."/>
            <person name="Park H.-J."/>
            <person name="Ramirez L."/>
            <person name="Alfaro M."/>
            <person name="Sun H."/>
            <person name="Tritt A."/>
            <person name="Yoshinaga Y."/>
            <person name="Zwiers L.-H."/>
            <person name="Turgeon B."/>
            <person name="Goodwin S."/>
            <person name="Spatafora J."/>
            <person name="Crous P."/>
            <person name="Grigoriev I."/>
        </authorList>
    </citation>
    <scope>NUCLEOTIDE SEQUENCE</scope>
    <source>
        <strain evidence="7">CBS 122681</strain>
    </source>
</reference>
<dbReference type="GO" id="GO:0005737">
    <property type="term" value="C:cytoplasm"/>
    <property type="evidence" value="ECO:0007669"/>
    <property type="project" value="TreeGrafter"/>
</dbReference>
<dbReference type="PANTHER" id="PTHR45527:SF3">
    <property type="entry name" value="SIDEROPHORE SYNTHETASE (EUROFUNG)"/>
    <property type="match status" value="1"/>
</dbReference>
<accession>A0A6A6T6A4</accession>
<dbReference type="GO" id="GO:0016874">
    <property type="term" value="F:ligase activity"/>
    <property type="evidence" value="ECO:0007669"/>
    <property type="project" value="UniProtKB-KW"/>
</dbReference>
<dbReference type="FunFam" id="3.30.300.30:FF:000015">
    <property type="entry name" value="Nonribosomal peptide synthase SidD"/>
    <property type="match status" value="1"/>
</dbReference>
<dbReference type="SUPFAM" id="SSF52777">
    <property type="entry name" value="CoA-dependent acyltransferases"/>
    <property type="match status" value="4"/>
</dbReference>
<dbReference type="InterPro" id="IPR020806">
    <property type="entry name" value="PKS_PP-bd"/>
</dbReference>
<dbReference type="PROSITE" id="PS50075">
    <property type="entry name" value="CARRIER"/>
    <property type="match status" value="3"/>
</dbReference>
<dbReference type="InterPro" id="IPR001242">
    <property type="entry name" value="Condensation_dom"/>
</dbReference>
<evidence type="ECO:0000256" key="1">
    <source>
        <dbReference type="ARBA" id="ARBA00022450"/>
    </source>
</evidence>